<dbReference type="AlphaFoldDB" id="A0AAE0SIW5"/>
<evidence type="ECO:0000313" key="2">
    <source>
        <dbReference type="Proteomes" id="UP001195483"/>
    </source>
</evidence>
<name>A0AAE0SIW5_9BIVA</name>
<reference evidence="1" key="2">
    <citation type="journal article" date="2021" name="Genome Biol. Evol.">
        <title>Developing a high-quality reference genome for a parasitic bivalve with doubly uniparental inheritance (Bivalvia: Unionida).</title>
        <authorList>
            <person name="Smith C.H."/>
        </authorList>
    </citation>
    <scope>NUCLEOTIDE SEQUENCE</scope>
    <source>
        <strain evidence="1">CHS0354</strain>
        <tissue evidence="1">Mantle</tissue>
    </source>
</reference>
<keyword evidence="2" id="KW-1185">Reference proteome</keyword>
<sequence>MEFSDTLLKRSFPSATSVLPQKTVDAFEEDLALYRVTVTSVLKSLILANFKIGRTITLTTPSTSCLYTTTTSTTAPLTTTLEIYYISSHLFIKDV</sequence>
<dbReference type="EMBL" id="JAEAOA010002324">
    <property type="protein sequence ID" value="KAK3592526.1"/>
    <property type="molecule type" value="Genomic_DNA"/>
</dbReference>
<reference evidence="1" key="1">
    <citation type="journal article" date="2021" name="Genome Biol. Evol.">
        <title>A High-Quality Reference Genome for a Parasitic Bivalve with Doubly Uniparental Inheritance (Bivalvia: Unionida).</title>
        <authorList>
            <person name="Smith C.H."/>
        </authorList>
    </citation>
    <scope>NUCLEOTIDE SEQUENCE</scope>
    <source>
        <strain evidence="1">CHS0354</strain>
    </source>
</reference>
<protein>
    <submittedName>
        <fullName evidence="1">Uncharacterized protein</fullName>
    </submittedName>
</protein>
<evidence type="ECO:0000313" key="1">
    <source>
        <dbReference type="EMBL" id="KAK3592526.1"/>
    </source>
</evidence>
<accession>A0AAE0SIW5</accession>
<organism evidence="1 2">
    <name type="scientific">Potamilus streckersoni</name>
    <dbReference type="NCBI Taxonomy" id="2493646"/>
    <lineage>
        <taxon>Eukaryota</taxon>
        <taxon>Metazoa</taxon>
        <taxon>Spiralia</taxon>
        <taxon>Lophotrochozoa</taxon>
        <taxon>Mollusca</taxon>
        <taxon>Bivalvia</taxon>
        <taxon>Autobranchia</taxon>
        <taxon>Heteroconchia</taxon>
        <taxon>Palaeoheterodonta</taxon>
        <taxon>Unionida</taxon>
        <taxon>Unionoidea</taxon>
        <taxon>Unionidae</taxon>
        <taxon>Ambleminae</taxon>
        <taxon>Lampsilini</taxon>
        <taxon>Potamilus</taxon>
    </lineage>
</organism>
<dbReference type="Proteomes" id="UP001195483">
    <property type="component" value="Unassembled WGS sequence"/>
</dbReference>
<reference evidence="1" key="3">
    <citation type="submission" date="2023-05" db="EMBL/GenBank/DDBJ databases">
        <authorList>
            <person name="Smith C.H."/>
        </authorList>
    </citation>
    <scope>NUCLEOTIDE SEQUENCE</scope>
    <source>
        <strain evidence="1">CHS0354</strain>
        <tissue evidence="1">Mantle</tissue>
    </source>
</reference>
<proteinExistence type="predicted"/>
<comment type="caution">
    <text evidence="1">The sequence shown here is derived from an EMBL/GenBank/DDBJ whole genome shotgun (WGS) entry which is preliminary data.</text>
</comment>
<gene>
    <name evidence="1" type="ORF">CHS0354_039873</name>
</gene>